<sequence length="168" mass="18683">MDATIVPLTGKVKYKITLDPGVWIFDDRKVDLDTYFQDEVKAVNELDEYTKNMSKNWTREIQEGATSPPTLKTEKKYQKEKILNGTFGIPLAPFLKNAEPHADADTLVITTGDQSGEISLPLSKGDDILMGFSKAGKPLKEDGPVHIYFKDGSNADEPIKNVRGLIIK</sequence>
<dbReference type="AlphaFoldDB" id="A0A3A1QUG5"/>
<keyword evidence="1" id="KW-0413">Isomerase</keyword>
<dbReference type="EMBL" id="QXIR01000032">
    <property type="protein sequence ID" value="RIW29467.1"/>
    <property type="molecule type" value="Genomic_DNA"/>
</dbReference>
<dbReference type="Proteomes" id="UP000265801">
    <property type="component" value="Unassembled WGS sequence"/>
</dbReference>
<organism evidence="1 2">
    <name type="scientific">Bacillus salacetis</name>
    <dbReference type="NCBI Taxonomy" id="2315464"/>
    <lineage>
        <taxon>Bacteria</taxon>
        <taxon>Bacillati</taxon>
        <taxon>Bacillota</taxon>
        <taxon>Bacilli</taxon>
        <taxon>Bacillales</taxon>
        <taxon>Bacillaceae</taxon>
        <taxon>Bacillus</taxon>
    </lineage>
</organism>
<name>A0A3A1QUG5_9BACI</name>
<evidence type="ECO:0000313" key="2">
    <source>
        <dbReference type="Proteomes" id="UP000265801"/>
    </source>
</evidence>
<protein>
    <submittedName>
        <fullName evidence="1">Peptidyl-prolyl cis-trans isomerase</fullName>
    </submittedName>
</protein>
<dbReference type="OrthoDB" id="2404998at2"/>
<dbReference type="GO" id="GO:0016853">
    <property type="term" value="F:isomerase activity"/>
    <property type="evidence" value="ECO:0007669"/>
    <property type="project" value="UniProtKB-KW"/>
</dbReference>
<comment type="caution">
    <text evidence="1">The sequence shown here is derived from an EMBL/GenBank/DDBJ whole genome shotgun (WGS) entry which is preliminary data.</text>
</comment>
<evidence type="ECO:0000313" key="1">
    <source>
        <dbReference type="EMBL" id="RIW29467.1"/>
    </source>
</evidence>
<dbReference type="RefSeq" id="WP_119548819.1">
    <property type="nucleotide sequence ID" value="NZ_QXIR01000032.1"/>
</dbReference>
<accession>A0A3A1QUG5</accession>
<keyword evidence="2" id="KW-1185">Reference proteome</keyword>
<proteinExistence type="predicted"/>
<reference evidence="1 2" key="1">
    <citation type="submission" date="2018-09" db="EMBL/GenBank/DDBJ databases">
        <title>Bacillus saliacetes sp. nov., isolated from Thai shrimp paste (Ka-pi).</title>
        <authorList>
            <person name="Daroonpunt R."/>
            <person name="Tanasupawat S."/>
            <person name="Yiamsombut S."/>
        </authorList>
    </citation>
    <scope>NUCLEOTIDE SEQUENCE [LARGE SCALE GENOMIC DNA]</scope>
    <source>
        <strain evidence="1 2">SKP7-4</strain>
    </source>
</reference>
<gene>
    <name evidence="1" type="ORF">D3H55_18685</name>
</gene>